<name>H8GJP5_METAL</name>
<dbReference type="HOGENOM" id="CLU_010194_4_1_6"/>
<dbReference type="InterPro" id="IPR002347">
    <property type="entry name" value="SDR_fam"/>
</dbReference>
<dbReference type="PRINTS" id="PR00080">
    <property type="entry name" value="SDRFAMILY"/>
</dbReference>
<dbReference type="InterPro" id="IPR057326">
    <property type="entry name" value="KR_dom"/>
</dbReference>
<dbReference type="SMART" id="SM00822">
    <property type="entry name" value="PKS_KR"/>
    <property type="match status" value="1"/>
</dbReference>
<accession>H8GJP5</accession>
<dbReference type="AlphaFoldDB" id="H8GJP5"/>
<dbReference type="PANTHER" id="PTHR48107:SF16">
    <property type="entry name" value="NADPH-DEPENDENT ALDEHYDE REDUCTASE 1, CHLOROPLASTIC"/>
    <property type="match status" value="1"/>
</dbReference>
<dbReference type="PANTHER" id="PTHR48107">
    <property type="entry name" value="NADPH-DEPENDENT ALDEHYDE REDUCTASE-LIKE PROTEIN, CHLOROPLASTIC-RELATED"/>
    <property type="match status" value="1"/>
</dbReference>
<evidence type="ECO:0000256" key="1">
    <source>
        <dbReference type="ARBA" id="ARBA00006484"/>
    </source>
</evidence>
<dbReference type="InterPro" id="IPR020904">
    <property type="entry name" value="Sc_DH/Rdtase_CS"/>
</dbReference>
<protein>
    <recommendedName>
        <fullName evidence="4">Ketoreductase domain-containing protein</fullName>
    </recommendedName>
</protein>
<dbReference type="FunFam" id="3.40.50.720:FF:000084">
    <property type="entry name" value="Short-chain dehydrogenase reductase"/>
    <property type="match status" value="1"/>
</dbReference>
<evidence type="ECO:0000313" key="6">
    <source>
        <dbReference type="Proteomes" id="UP000005090"/>
    </source>
</evidence>
<dbReference type="Gene3D" id="3.40.50.720">
    <property type="entry name" value="NAD(P)-binding Rossmann-like Domain"/>
    <property type="match status" value="1"/>
</dbReference>
<dbReference type="RefSeq" id="WP_005375020.1">
    <property type="nucleotide sequence ID" value="NZ_CM001475.1"/>
</dbReference>
<dbReference type="EMBL" id="CM001475">
    <property type="protein sequence ID" value="EIC31574.1"/>
    <property type="molecule type" value="Genomic_DNA"/>
</dbReference>
<dbReference type="Proteomes" id="UP000005090">
    <property type="component" value="Chromosome"/>
</dbReference>
<dbReference type="eggNOG" id="COG1028">
    <property type="taxonomic scope" value="Bacteria"/>
</dbReference>
<dbReference type="Pfam" id="PF13561">
    <property type="entry name" value="adh_short_C2"/>
    <property type="match status" value="1"/>
</dbReference>
<evidence type="ECO:0000313" key="5">
    <source>
        <dbReference type="EMBL" id="EIC31574.1"/>
    </source>
</evidence>
<feature type="domain" description="Ketoreductase" evidence="4">
    <location>
        <begin position="58"/>
        <end position="244"/>
    </location>
</feature>
<sequence length="303" mass="32971">MAKEAKSYSPDEQTPSEKYPKSPLPAQHQERPGIEAEMIPRPEYLAPAYKGADKLKDKVALITGGDSGIGRAVAVLFAREGADSAITYLPNEQTDAEETQRQVEKEGRRCLLIAGDVTRPEFCQNAVEKVVQEFGELNILVNNAAYQQNQESVEDISDEQFDKTFKTNIYGYFRMAKAAVKHLKDGDAIVNCGSITGLEGNKHLIDYATTKGAIHAFTKSLALNLVDKGIRVNCVAPGPVWTPLNVVDKPAEKVAQHGGSTPMKRPAQPEEIAPAFVFFASNSDSSYINGEIMTLLGGETRAA</sequence>
<dbReference type="PROSITE" id="PS00061">
    <property type="entry name" value="ADH_SHORT"/>
    <property type="match status" value="1"/>
</dbReference>
<dbReference type="GO" id="GO:0016614">
    <property type="term" value="F:oxidoreductase activity, acting on CH-OH group of donors"/>
    <property type="evidence" value="ECO:0007669"/>
    <property type="project" value="UniProtKB-ARBA"/>
</dbReference>
<proteinExistence type="inferred from homology"/>
<keyword evidence="2" id="KW-0560">Oxidoreductase</keyword>
<reference evidence="5 6" key="1">
    <citation type="journal article" date="2013" name="Genome Announc.">
        <title>Genome Sequence of the Obligate Gammaproteobacterial Methanotroph Methylomicrobium album Strain BG8.</title>
        <authorList>
            <person name="Kits K.D."/>
            <person name="Kalyuzhnaya M.G."/>
            <person name="Klotz M.G."/>
            <person name="Jetten M.S."/>
            <person name="Op den Camp H.J."/>
            <person name="Vuilleumier S."/>
            <person name="Bringel F."/>
            <person name="Dispirito A.A."/>
            <person name="Murrell J.C."/>
            <person name="Bruce D."/>
            <person name="Cheng J.F."/>
            <person name="Copeland A."/>
            <person name="Goodwin L."/>
            <person name="Hauser L."/>
            <person name="Lajus A."/>
            <person name="Land M.L."/>
            <person name="Lapidus A."/>
            <person name="Lucas S."/>
            <person name="Medigue C."/>
            <person name="Pitluck S."/>
            <person name="Woyke T."/>
            <person name="Zeytun A."/>
            <person name="Stein L.Y."/>
        </authorList>
    </citation>
    <scope>NUCLEOTIDE SEQUENCE [LARGE SCALE GENOMIC DNA]</scope>
    <source>
        <strain evidence="5 6">BG8</strain>
    </source>
</reference>
<evidence type="ECO:0000259" key="4">
    <source>
        <dbReference type="SMART" id="SM00822"/>
    </source>
</evidence>
<dbReference type="SUPFAM" id="SSF51735">
    <property type="entry name" value="NAD(P)-binding Rossmann-fold domains"/>
    <property type="match status" value="1"/>
</dbReference>
<evidence type="ECO:0000256" key="3">
    <source>
        <dbReference type="SAM" id="MobiDB-lite"/>
    </source>
</evidence>
<organism evidence="5 6">
    <name type="scientific">Methylomicrobium album BG8</name>
    <dbReference type="NCBI Taxonomy" id="686340"/>
    <lineage>
        <taxon>Bacteria</taxon>
        <taxon>Pseudomonadati</taxon>
        <taxon>Pseudomonadota</taxon>
        <taxon>Gammaproteobacteria</taxon>
        <taxon>Methylococcales</taxon>
        <taxon>Methylococcaceae</taxon>
        <taxon>Methylomicrobium</taxon>
    </lineage>
</organism>
<dbReference type="PRINTS" id="PR00081">
    <property type="entry name" value="GDHRDH"/>
</dbReference>
<dbReference type="STRING" id="686340.Metal_3938"/>
<dbReference type="NCBIfam" id="NF005214">
    <property type="entry name" value="PRK06701.1"/>
    <property type="match status" value="1"/>
</dbReference>
<feature type="compositionally biased region" description="Basic and acidic residues" evidence="3">
    <location>
        <begin position="28"/>
        <end position="39"/>
    </location>
</feature>
<dbReference type="InterPro" id="IPR036291">
    <property type="entry name" value="NAD(P)-bd_dom_sf"/>
</dbReference>
<gene>
    <name evidence="5" type="ORF">Metal_3938</name>
</gene>
<evidence type="ECO:0000256" key="2">
    <source>
        <dbReference type="ARBA" id="ARBA00023002"/>
    </source>
</evidence>
<keyword evidence="6" id="KW-1185">Reference proteome</keyword>
<feature type="region of interest" description="Disordered" evidence="3">
    <location>
        <begin position="1"/>
        <end position="39"/>
    </location>
</feature>
<comment type="similarity">
    <text evidence="1">Belongs to the short-chain dehydrogenases/reductases (SDR) family.</text>
</comment>